<keyword evidence="4" id="KW-1185">Reference proteome</keyword>
<feature type="transmembrane region" description="Helical" evidence="2">
    <location>
        <begin position="38"/>
        <end position="60"/>
    </location>
</feature>
<gene>
    <name evidence="3" type="ORF">GA0070621_4153</name>
</gene>
<evidence type="ECO:0000256" key="2">
    <source>
        <dbReference type="SAM" id="Phobius"/>
    </source>
</evidence>
<keyword evidence="2" id="KW-1133">Transmembrane helix</keyword>
<dbReference type="AlphaFoldDB" id="A0A1A9A6E6"/>
<keyword evidence="2" id="KW-0812">Transmembrane</keyword>
<sequence>MSHIREALVDLEQDLTGLRLAPPAQIRARGRARTRRRAAVLVGATAVAVGGSAALLPGLAGPAVTARPGATGGATGTAAGPAGTGTPSPDPCGWGTEAPATVRIVLRRDSTPAQLDVLVGTLRELRHTAQIKCNWGETVSTRPDRTGQYTYGWLLARSEDPVRIKQAVENLPGVERVLLPGEG</sequence>
<keyword evidence="2" id="KW-0472">Membrane</keyword>
<dbReference type="EMBL" id="LT594324">
    <property type="protein sequence ID" value="SBT51693.1"/>
    <property type="molecule type" value="Genomic_DNA"/>
</dbReference>
<dbReference type="Proteomes" id="UP000198765">
    <property type="component" value="Chromosome I"/>
</dbReference>
<dbReference type="RefSeq" id="WP_157740026.1">
    <property type="nucleotide sequence ID" value="NZ_LT594324.1"/>
</dbReference>
<evidence type="ECO:0008006" key="5">
    <source>
        <dbReference type="Google" id="ProtNLM"/>
    </source>
</evidence>
<evidence type="ECO:0000313" key="3">
    <source>
        <dbReference type="EMBL" id="SBT51693.1"/>
    </source>
</evidence>
<reference evidence="3 4" key="1">
    <citation type="submission" date="2016-06" db="EMBL/GenBank/DDBJ databases">
        <authorList>
            <person name="Kjaerup R.B."/>
            <person name="Dalgaard T.S."/>
            <person name="Juul-Madsen H.R."/>
        </authorList>
    </citation>
    <scope>NUCLEOTIDE SEQUENCE [LARGE SCALE GENOMIC DNA]</scope>
    <source>
        <strain evidence="3 4">DSM 45248</strain>
    </source>
</reference>
<evidence type="ECO:0000256" key="1">
    <source>
        <dbReference type="SAM" id="MobiDB-lite"/>
    </source>
</evidence>
<name>A0A1A9A6E6_9ACTN</name>
<feature type="region of interest" description="Disordered" evidence="1">
    <location>
        <begin position="70"/>
        <end position="96"/>
    </location>
</feature>
<proteinExistence type="predicted"/>
<organism evidence="3 4">
    <name type="scientific">Micromonospora narathiwatensis</name>
    <dbReference type="NCBI Taxonomy" id="299146"/>
    <lineage>
        <taxon>Bacteria</taxon>
        <taxon>Bacillati</taxon>
        <taxon>Actinomycetota</taxon>
        <taxon>Actinomycetes</taxon>
        <taxon>Micromonosporales</taxon>
        <taxon>Micromonosporaceae</taxon>
        <taxon>Micromonospora</taxon>
    </lineage>
</organism>
<feature type="compositionally biased region" description="Low complexity" evidence="1">
    <location>
        <begin position="76"/>
        <end position="87"/>
    </location>
</feature>
<dbReference type="OrthoDB" id="3405240at2"/>
<accession>A0A1A9A6E6</accession>
<dbReference type="PATRIC" id="fig|299146.4.peg.4298"/>
<protein>
    <recommendedName>
        <fullName evidence="5">FtsX extracellular domain-containing protein</fullName>
    </recommendedName>
</protein>
<evidence type="ECO:0000313" key="4">
    <source>
        <dbReference type="Proteomes" id="UP000198765"/>
    </source>
</evidence>